<comment type="caution">
    <text evidence="1">The sequence shown here is derived from an EMBL/GenBank/DDBJ whole genome shotgun (WGS) entry which is preliminary data.</text>
</comment>
<evidence type="ECO:0000313" key="1">
    <source>
        <dbReference type="EMBL" id="KAJ8021427.1"/>
    </source>
</evidence>
<dbReference type="Proteomes" id="UP001152320">
    <property type="component" value="Chromosome 21"/>
</dbReference>
<sequence length="103" mass="11892">MNKRDGRRKFTMRLVPDSPRTLNQRVRDELMANLLNLLGKVDAADPYEYIPPIDSRPEFPVSGSDRFVEGSLSKRSKGRYHNNPWCNLVDIWKGQGSGSRRCR</sequence>
<name>A0A9Q0YEL5_HOLLE</name>
<keyword evidence="2" id="KW-1185">Reference proteome</keyword>
<evidence type="ECO:0000313" key="2">
    <source>
        <dbReference type="Proteomes" id="UP001152320"/>
    </source>
</evidence>
<protein>
    <submittedName>
        <fullName evidence="1">Uncharacterized protein</fullName>
    </submittedName>
</protein>
<dbReference type="EMBL" id="JAIZAY010000021">
    <property type="protein sequence ID" value="KAJ8021427.1"/>
    <property type="molecule type" value="Genomic_DNA"/>
</dbReference>
<accession>A0A9Q0YEL5</accession>
<proteinExistence type="predicted"/>
<reference evidence="1" key="1">
    <citation type="submission" date="2021-10" db="EMBL/GenBank/DDBJ databases">
        <title>Tropical sea cucumber genome reveals ecological adaptation and Cuvierian tubules defense mechanism.</title>
        <authorList>
            <person name="Chen T."/>
        </authorList>
    </citation>
    <scope>NUCLEOTIDE SEQUENCE</scope>
    <source>
        <strain evidence="1">Nanhai2018</strain>
        <tissue evidence="1">Muscle</tissue>
    </source>
</reference>
<dbReference type="AlphaFoldDB" id="A0A9Q0YEL5"/>
<organism evidence="1 2">
    <name type="scientific">Holothuria leucospilota</name>
    <name type="common">Black long sea cucumber</name>
    <name type="synonym">Mertensiothuria leucospilota</name>
    <dbReference type="NCBI Taxonomy" id="206669"/>
    <lineage>
        <taxon>Eukaryota</taxon>
        <taxon>Metazoa</taxon>
        <taxon>Echinodermata</taxon>
        <taxon>Eleutherozoa</taxon>
        <taxon>Echinozoa</taxon>
        <taxon>Holothuroidea</taxon>
        <taxon>Aspidochirotacea</taxon>
        <taxon>Aspidochirotida</taxon>
        <taxon>Holothuriidae</taxon>
        <taxon>Holothuria</taxon>
    </lineage>
</organism>
<gene>
    <name evidence="1" type="ORF">HOLleu_38620</name>
</gene>